<dbReference type="AlphaFoldDB" id="A0AAD1XQM6"/>
<accession>A0AAD1XQM6</accession>
<protein>
    <submittedName>
        <fullName evidence="1">Uncharacterized protein</fullName>
    </submittedName>
</protein>
<organism evidence="1 2">
    <name type="scientific">Euplotes crassus</name>
    <dbReference type="NCBI Taxonomy" id="5936"/>
    <lineage>
        <taxon>Eukaryota</taxon>
        <taxon>Sar</taxon>
        <taxon>Alveolata</taxon>
        <taxon>Ciliophora</taxon>
        <taxon>Intramacronucleata</taxon>
        <taxon>Spirotrichea</taxon>
        <taxon>Hypotrichia</taxon>
        <taxon>Euplotida</taxon>
        <taxon>Euplotidae</taxon>
        <taxon>Moneuplotes</taxon>
    </lineage>
</organism>
<reference evidence="1" key="1">
    <citation type="submission" date="2023-07" db="EMBL/GenBank/DDBJ databases">
        <authorList>
            <consortium name="AG Swart"/>
            <person name="Singh M."/>
            <person name="Singh A."/>
            <person name="Seah K."/>
            <person name="Emmerich C."/>
        </authorList>
    </citation>
    <scope>NUCLEOTIDE SEQUENCE</scope>
    <source>
        <strain evidence="1">DP1</strain>
    </source>
</reference>
<dbReference type="EMBL" id="CAMPGE010018640">
    <property type="protein sequence ID" value="CAI2377039.1"/>
    <property type="molecule type" value="Genomic_DNA"/>
</dbReference>
<sequence>MRKKTQFVNTTRIKRKILKKKLDVYTLRAINCQYSERCINGTMENGLKTEFYIPREQIAQKKTLRRESRQTIYPIYHSRKRQDGRKCL</sequence>
<name>A0AAD1XQM6_EUPCR</name>
<proteinExistence type="predicted"/>
<evidence type="ECO:0000313" key="2">
    <source>
        <dbReference type="Proteomes" id="UP001295684"/>
    </source>
</evidence>
<comment type="caution">
    <text evidence="1">The sequence shown here is derived from an EMBL/GenBank/DDBJ whole genome shotgun (WGS) entry which is preliminary data.</text>
</comment>
<gene>
    <name evidence="1" type="ORF">ECRASSUSDP1_LOCUS18420</name>
</gene>
<keyword evidence="2" id="KW-1185">Reference proteome</keyword>
<evidence type="ECO:0000313" key="1">
    <source>
        <dbReference type="EMBL" id="CAI2377039.1"/>
    </source>
</evidence>
<dbReference type="Proteomes" id="UP001295684">
    <property type="component" value="Unassembled WGS sequence"/>
</dbReference>